<feature type="compositionally biased region" description="Polar residues" evidence="1">
    <location>
        <begin position="1"/>
        <end position="14"/>
    </location>
</feature>
<organism evidence="2 3">
    <name type="scientific">Meloidogyne incognita</name>
    <name type="common">Southern root-knot nematode worm</name>
    <name type="synonym">Oxyuris incognita</name>
    <dbReference type="NCBI Taxonomy" id="6306"/>
    <lineage>
        <taxon>Eukaryota</taxon>
        <taxon>Metazoa</taxon>
        <taxon>Ecdysozoa</taxon>
        <taxon>Nematoda</taxon>
        <taxon>Chromadorea</taxon>
        <taxon>Rhabditida</taxon>
        <taxon>Tylenchina</taxon>
        <taxon>Tylenchomorpha</taxon>
        <taxon>Tylenchoidea</taxon>
        <taxon>Meloidogynidae</taxon>
        <taxon>Meloidogyninae</taxon>
        <taxon>Meloidogyne</taxon>
        <taxon>Meloidogyne incognita group</taxon>
    </lineage>
</organism>
<accession>A0A914MER3</accession>
<name>A0A914MER3_MELIC</name>
<dbReference type="Proteomes" id="UP000887563">
    <property type="component" value="Unplaced"/>
</dbReference>
<evidence type="ECO:0000313" key="2">
    <source>
        <dbReference type="Proteomes" id="UP000887563"/>
    </source>
</evidence>
<dbReference type="AlphaFoldDB" id="A0A914MER3"/>
<dbReference type="WBParaSite" id="Minc3s01585g24915">
    <property type="protein sequence ID" value="Minc3s01585g24915"/>
    <property type="gene ID" value="Minc3s01585g24915"/>
</dbReference>
<keyword evidence="2" id="KW-1185">Reference proteome</keyword>
<sequence length="62" mass="7223">MALDQVSDSDSFVSETDYDNPLQKFKQTDKSIMPTEEQQQQTTSNTQQQQTSSNQQQQKFFK</sequence>
<reference evidence="3" key="1">
    <citation type="submission" date="2022-11" db="UniProtKB">
        <authorList>
            <consortium name="WormBaseParasite"/>
        </authorList>
    </citation>
    <scope>IDENTIFICATION</scope>
</reference>
<evidence type="ECO:0000313" key="3">
    <source>
        <dbReference type="WBParaSite" id="Minc3s01585g24915"/>
    </source>
</evidence>
<feature type="compositionally biased region" description="Low complexity" evidence="1">
    <location>
        <begin position="38"/>
        <end position="62"/>
    </location>
</feature>
<proteinExistence type="predicted"/>
<evidence type="ECO:0000256" key="1">
    <source>
        <dbReference type="SAM" id="MobiDB-lite"/>
    </source>
</evidence>
<feature type="region of interest" description="Disordered" evidence="1">
    <location>
        <begin position="1"/>
        <end position="62"/>
    </location>
</feature>
<protein>
    <submittedName>
        <fullName evidence="3">Uncharacterized protein</fullName>
    </submittedName>
</protein>